<name>A0ABW9GKA1_9GAMM</name>
<organism evidence="2 3">
    <name type="scientific">Aeromonas bivalvium</name>
    <dbReference type="NCBI Taxonomy" id="440079"/>
    <lineage>
        <taxon>Bacteria</taxon>
        <taxon>Pseudomonadati</taxon>
        <taxon>Pseudomonadota</taxon>
        <taxon>Gammaproteobacteria</taxon>
        <taxon>Aeromonadales</taxon>
        <taxon>Aeromonadaceae</taxon>
        <taxon>Aeromonas</taxon>
    </lineage>
</organism>
<dbReference type="EMBL" id="JBGXBU010000001">
    <property type="protein sequence ID" value="MFM4891585.1"/>
    <property type="molecule type" value="Genomic_DNA"/>
</dbReference>
<keyword evidence="3" id="KW-1185">Reference proteome</keyword>
<dbReference type="SUPFAM" id="SSF56524">
    <property type="entry name" value="Oxidoreductase molybdopterin-binding domain"/>
    <property type="match status" value="1"/>
</dbReference>
<sequence>MQTRTITRWLATTVLLGGLMAPWAQASEATILTLVAPDGSSKSLKRSELEALPQVSFETGTPWTQGRHGYRGPLLGDVIRQISPKAGRVNAVALNNYSHEVRLSDYEGYPLILAMSEDGKPLTRRNKGPFWLLFPFSSAPKLAEDPNVQASMVWQIVRIEVLD</sequence>
<evidence type="ECO:0000256" key="1">
    <source>
        <dbReference type="SAM" id="SignalP"/>
    </source>
</evidence>
<dbReference type="Proteomes" id="UP001630969">
    <property type="component" value="Unassembled WGS sequence"/>
</dbReference>
<evidence type="ECO:0000313" key="3">
    <source>
        <dbReference type="Proteomes" id="UP001630969"/>
    </source>
</evidence>
<reference evidence="2 3" key="1">
    <citation type="submission" date="2024-09" db="EMBL/GenBank/DDBJ databases">
        <title>Aeromonas strains Genome sequencing and assembly.</title>
        <authorList>
            <person name="Hu X."/>
            <person name="Tang B."/>
        </authorList>
    </citation>
    <scope>NUCLEOTIDE SEQUENCE [LARGE SCALE GENOMIC DNA]</scope>
    <source>
        <strain evidence="2 3">NB23SCDHY001</strain>
    </source>
</reference>
<dbReference type="RefSeq" id="WP_408746576.1">
    <property type="nucleotide sequence ID" value="NZ_JBGWZZ010000006.1"/>
</dbReference>
<proteinExistence type="predicted"/>
<feature type="chain" id="PRO_5047385711" description="Molybdopterin-binding oxidoreductase" evidence="1">
    <location>
        <begin position="27"/>
        <end position="163"/>
    </location>
</feature>
<keyword evidence="1" id="KW-0732">Signal</keyword>
<comment type="caution">
    <text evidence="2">The sequence shown here is derived from an EMBL/GenBank/DDBJ whole genome shotgun (WGS) entry which is preliminary data.</text>
</comment>
<gene>
    <name evidence="2" type="ORF">ACEUDJ_01605</name>
</gene>
<dbReference type="InterPro" id="IPR036374">
    <property type="entry name" value="OxRdtase_Mopterin-bd_sf"/>
</dbReference>
<feature type="signal peptide" evidence="1">
    <location>
        <begin position="1"/>
        <end position="26"/>
    </location>
</feature>
<evidence type="ECO:0000313" key="2">
    <source>
        <dbReference type="EMBL" id="MFM4891585.1"/>
    </source>
</evidence>
<accession>A0ABW9GKA1</accession>
<evidence type="ECO:0008006" key="4">
    <source>
        <dbReference type="Google" id="ProtNLM"/>
    </source>
</evidence>
<protein>
    <recommendedName>
        <fullName evidence="4">Molybdopterin-binding oxidoreductase</fullName>
    </recommendedName>
</protein>